<dbReference type="GO" id="GO:0015288">
    <property type="term" value="F:porin activity"/>
    <property type="evidence" value="ECO:0007669"/>
    <property type="project" value="UniProtKB-KW"/>
</dbReference>
<comment type="subunit">
    <text evidence="2">Homotrimer.</text>
</comment>
<evidence type="ECO:0000256" key="3">
    <source>
        <dbReference type="ARBA" id="ARBA00022448"/>
    </source>
</evidence>
<dbReference type="InterPro" id="IPR050298">
    <property type="entry name" value="Gram-neg_bact_OMP"/>
</dbReference>
<sequence length="358" mass="37737">MNKAFRKVVAVGTALLAAPAARAQSNVTLYGVTDAGVVYKTGAGPQGGRSTSVVSGVESTNRWGIRGIEDLGSGIKATFTLENGFRINNGTGINGGQSTSTTVLFDRGATVGLSSERFGGLELGRNRSPFYESLVALDATGFVNFGSLNTVSYQNGSGYSGAQYYWVDNSVKYTSPKMAGFFGSVLYGFGGTPGNFLSKSVISARINYQVGIATLDGAYFHGRDLSGLTDNSVAQAYTAGAKVTLDSWQFAGNFTNFRNPSSNASQNFYTAEFAYKFAPDLTLSGAYIRLADQRNEDRNGSLYRIVVDYSLSKATGLYAAVGYVKNNSRGTLGILNSVPAGGPGQNQFAAAAGVRHVF</sequence>
<accession>A0A2T3XLN7</accession>
<evidence type="ECO:0000256" key="1">
    <source>
        <dbReference type="ARBA" id="ARBA00004571"/>
    </source>
</evidence>
<feature type="signal peptide" evidence="11">
    <location>
        <begin position="1"/>
        <end position="23"/>
    </location>
</feature>
<dbReference type="SUPFAM" id="SSF56935">
    <property type="entry name" value="Porins"/>
    <property type="match status" value="1"/>
</dbReference>
<dbReference type="Pfam" id="PF13609">
    <property type="entry name" value="Porin_4"/>
    <property type="match status" value="1"/>
</dbReference>
<evidence type="ECO:0000256" key="11">
    <source>
        <dbReference type="SAM" id="SignalP"/>
    </source>
</evidence>
<evidence type="ECO:0000256" key="2">
    <source>
        <dbReference type="ARBA" id="ARBA00011233"/>
    </source>
</evidence>
<gene>
    <name evidence="13" type="ORF">C9I57_28440</name>
</gene>
<evidence type="ECO:0000256" key="5">
    <source>
        <dbReference type="ARBA" id="ARBA00022692"/>
    </source>
</evidence>
<keyword evidence="8" id="KW-0626">Porin</keyword>
<keyword evidence="5" id="KW-0812">Transmembrane</keyword>
<comment type="subcellular location">
    <subcellularLocation>
        <location evidence="1">Cell outer membrane</location>
        <topology evidence="1">Multi-pass membrane protein</topology>
    </subcellularLocation>
</comment>
<dbReference type="PANTHER" id="PTHR34501:SF9">
    <property type="entry name" value="MAJOR OUTER MEMBRANE PROTEIN P.IA"/>
    <property type="match status" value="1"/>
</dbReference>
<dbReference type="GO" id="GO:0046930">
    <property type="term" value="C:pore complex"/>
    <property type="evidence" value="ECO:0007669"/>
    <property type="project" value="UniProtKB-KW"/>
</dbReference>
<keyword evidence="3" id="KW-0813">Transport</keyword>
<dbReference type="GO" id="GO:0006811">
    <property type="term" value="P:monoatomic ion transport"/>
    <property type="evidence" value="ECO:0007669"/>
    <property type="project" value="UniProtKB-KW"/>
</dbReference>
<comment type="caution">
    <text evidence="13">The sequence shown here is derived from an EMBL/GenBank/DDBJ whole genome shotgun (WGS) entry which is preliminary data.</text>
</comment>
<name>A0A2T3XLN7_9BURK</name>
<keyword evidence="4" id="KW-1134">Transmembrane beta strand</keyword>
<dbReference type="EMBL" id="PYUC01000019">
    <property type="protein sequence ID" value="PTB17432.1"/>
    <property type="molecule type" value="Genomic_DNA"/>
</dbReference>
<dbReference type="CDD" id="cd00342">
    <property type="entry name" value="gram_neg_porins"/>
    <property type="match status" value="1"/>
</dbReference>
<protein>
    <recommendedName>
        <fullName evidence="12">Porin domain-containing protein</fullName>
    </recommendedName>
</protein>
<evidence type="ECO:0000256" key="9">
    <source>
        <dbReference type="ARBA" id="ARBA00023136"/>
    </source>
</evidence>
<keyword evidence="10" id="KW-0998">Cell outer membrane</keyword>
<dbReference type="InterPro" id="IPR033900">
    <property type="entry name" value="Gram_neg_porin_domain"/>
</dbReference>
<evidence type="ECO:0000256" key="10">
    <source>
        <dbReference type="ARBA" id="ARBA00023237"/>
    </source>
</evidence>
<dbReference type="Proteomes" id="UP000240638">
    <property type="component" value="Unassembled WGS sequence"/>
</dbReference>
<dbReference type="PANTHER" id="PTHR34501">
    <property type="entry name" value="PROTEIN YDDL-RELATED"/>
    <property type="match status" value="1"/>
</dbReference>
<dbReference type="RefSeq" id="WP_107153896.1">
    <property type="nucleotide sequence ID" value="NZ_PYUC01000019.1"/>
</dbReference>
<dbReference type="InterPro" id="IPR023614">
    <property type="entry name" value="Porin_dom_sf"/>
</dbReference>
<evidence type="ECO:0000259" key="12">
    <source>
        <dbReference type="Pfam" id="PF13609"/>
    </source>
</evidence>
<proteinExistence type="predicted"/>
<evidence type="ECO:0000256" key="8">
    <source>
        <dbReference type="ARBA" id="ARBA00023114"/>
    </source>
</evidence>
<keyword evidence="6 11" id="KW-0732">Signal</keyword>
<dbReference type="AlphaFoldDB" id="A0A2T3XLN7"/>
<dbReference type="Gene3D" id="2.40.160.10">
    <property type="entry name" value="Porin"/>
    <property type="match status" value="1"/>
</dbReference>
<evidence type="ECO:0000256" key="7">
    <source>
        <dbReference type="ARBA" id="ARBA00023065"/>
    </source>
</evidence>
<feature type="chain" id="PRO_5015753386" description="Porin domain-containing protein" evidence="11">
    <location>
        <begin position="24"/>
        <end position="358"/>
    </location>
</feature>
<evidence type="ECO:0000256" key="4">
    <source>
        <dbReference type="ARBA" id="ARBA00022452"/>
    </source>
</evidence>
<feature type="domain" description="Porin" evidence="12">
    <location>
        <begin position="14"/>
        <end position="327"/>
    </location>
</feature>
<evidence type="ECO:0000256" key="6">
    <source>
        <dbReference type="ARBA" id="ARBA00022729"/>
    </source>
</evidence>
<keyword evidence="9" id="KW-0472">Membrane</keyword>
<organism evidence="13 14">
    <name type="scientific">Trinickia symbiotica</name>
    <dbReference type="NCBI Taxonomy" id="863227"/>
    <lineage>
        <taxon>Bacteria</taxon>
        <taxon>Pseudomonadati</taxon>
        <taxon>Pseudomonadota</taxon>
        <taxon>Betaproteobacteria</taxon>
        <taxon>Burkholderiales</taxon>
        <taxon>Burkholderiaceae</taxon>
        <taxon>Trinickia</taxon>
    </lineage>
</organism>
<keyword evidence="7" id="KW-0406">Ion transport</keyword>
<evidence type="ECO:0000313" key="13">
    <source>
        <dbReference type="EMBL" id="PTB17432.1"/>
    </source>
</evidence>
<evidence type="ECO:0000313" key="14">
    <source>
        <dbReference type="Proteomes" id="UP000240638"/>
    </source>
</evidence>
<reference evidence="13 14" key="1">
    <citation type="submission" date="2018-03" db="EMBL/GenBank/DDBJ databases">
        <title>Whole genome analyses suggest that Burkholderia sensu lato contains two further novel genera in the rhizoxinica-symbiotica group Mycetohabitans gen. nov., and Trinickia gen. nov.: implications for the evolution of diazotrophy and nodulation in the Burkholderiaceae.</title>
        <authorList>
            <person name="Estrada De Los Santos P."/>
            <person name="Palmer M."/>
            <person name="Chavez-Ramirez B."/>
            <person name="Steenkamp E.T."/>
            <person name="Hirsch A.M."/>
            <person name="Manyaka P."/>
            <person name="Maluk M."/>
            <person name="Lafos M."/>
            <person name="Crook M."/>
            <person name="Gross E."/>
            <person name="Simon M.F."/>
            <person name="Bueno Dos Reis Junior F."/>
            <person name="Poole P.S."/>
            <person name="Venter S.N."/>
            <person name="James E.K."/>
        </authorList>
    </citation>
    <scope>NUCLEOTIDE SEQUENCE [LARGE SCALE GENOMIC DNA]</scope>
    <source>
        <strain evidence="13 14">JPY-366</strain>
    </source>
</reference>
<dbReference type="GO" id="GO:0009279">
    <property type="term" value="C:cell outer membrane"/>
    <property type="evidence" value="ECO:0007669"/>
    <property type="project" value="UniProtKB-SubCell"/>
</dbReference>